<evidence type="ECO:0000256" key="4">
    <source>
        <dbReference type="ARBA" id="ARBA00022679"/>
    </source>
</evidence>
<sequence>MGDENQGAVQYSTQLTEMASAIRLLSIDAIQNAASGHPGMPLGMADVAAVLFSKFLRFSVQNPNWINRDRLVMSNGHGSMLIYSVLHLLGYISIDDIKKFRQLHSITPGHPEYGCTPGIESTTGPLGQGLGCAVGMAIAERMLAQRFGGDLIDHYTYVMAGDGCLMEGISHEAASLAGHLGLGKLIVLFDDNGISIDGKISLASSDNVAARFASYGWDVWEVDGHDFGHVYAAIASARETNRPSIIACKTIIGKFMRSKENTSAAHSWPFTPADAQEVRESLGQGESKAFEVSTDASALWKEVRERAELEYASWLSKSEQCDKIGELNAAITKGVPESVFEGLDEHFRDLGFAEATRKSFGRALEFFSQRVNNLVGGSADLTSSNNTKASWMKPITKEDFSGSYIHYGIREHAMAACMNGMALHAGVIPYGGTFLVFSDYCRPAIRLSALMALQAIYVMTHDSIGVGEDGPTHQPVEHLASLRAIPNLYVFRPADAVEVLECWEIALKLTKSPSLFVLSRQNVEPMRSELGRENRSGRGAYILREFEGDLRVTIFATGTEVGVAMAACDILHKTYGVGTRVISMPCWRLFDQQEKKYISGLLDNNSLKVAVEAGSSVGWHKYIGRDGIFIGLDEFGASGKCEDLYAHFGITKENLVSKVLARLHPAV</sequence>
<dbReference type="FunFam" id="3.40.50.970:FF:000003">
    <property type="entry name" value="Transketolase"/>
    <property type="match status" value="1"/>
</dbReference>
<evidence type="ECO:0000256" key="11">
    <source>
        <dbReference type="PIRSR" id="PIRSR605478-1"/>
    </source>
</evidence>
<dbReference type="Pfam" id="PF22613">
    <property type="entry name" value="Transketolase_C_1"/>
    <property type="match status" value="1"/>
</dbReference>
<organism evidence="18 19">
    <name type="scientific">Anaplasma phagocytophilum</name>
    <name type="common">Ehrlichia phagocytophila</name>
    <dbReference type="NCBI Taxonomy" id="948"/>
    <lineage>
        <taxon>Bacteria</taxon>
        <taxon>Pseudomonadati</taxon>
        <taxon>Pseudomonadota</taxon>
        <taxon>Alphaproteobacteria</taxon>
        <taxon>Rickettsiales</taxon>
        <taxon>Anaplasmataceae</taxon>
        <taxon>Anaplasma</taxon>
        <taxon>phagocytophilum group</taxon>
    </lineage>
</organism>
<evidence type="ECO:0000256" key="5">
    <source>
        <dbReference type="ARBA" id="ARBA00022723"/>
    </source>
</evidence>
<comment type="subunit">
    <text evidence="2 16">Homodimer.</text>
</comment>
<dbReference type="InterPro" id="IPR055152">
    <property type="entry name" value="Transketolase-like_C_2"/>
</dbReference>
<evidence type="ECO:0000259" key="17">
    <source>
        <dbReference type="SMART" id="SM00861"/>
    </source>
</evidence>
<evidence type="ECO:0000256" key="9">
    <source>
        <dbReference type="ARBA" id="ARBA00049473"/>
    </source>
</evidence>
<dbReference type="CDD" id="cd07033">
    <property type="entry name" value="TPP_PYR_DXS_TK_like"/>
    <property type="match status" value="1"/>
</dbReference>
<keyword evidence="5 14" id="KW-0479">Metal-binding</keyword>
<dbReference type="FunFam" id="3.40.50.970:FF:000004">
    <property type="entry name" value="Transketolase"/>
    <property type="match status" value="1"/>
</dbReference>
<dbReference type="NCBIfam" id="TIGR00232">
    <property type="entry name" value="tktlase_bact"/>
    <property type="match status" value="1"/>
</dbReference>
<dbReference type="PANTHER" id="PTHR43522:SF2">
    <property type="entry name" value="TRANSKETOLASE 1-RELATED"/>
    <property type="match status" value="1"/>
</dbReference>
<evidence type="ECO:0000256" key="3">
    <source>
        <dbReference type="ARBA" id="ARBA00013152"/>
    </source>
</evidence>
<feature type="site" description="Important for catalytic activity" evidence="15">
    <location>
        <position position="37"/>
    </location>
</feature>
<dbReference type="SUPFAM" id="SSF52922">
    <property type="entry name" value="TK C-terminal domain-like"/>
    <property type="match status" value="1"/>
</dbReference>
<dbReference type="InterPro" id="IPR020826">
    <property type="entry name" value="Transketolase_BS"/>
</dbReference>
<dbReference type="EC" id="2.2.1.1" evidence="3 10"/>
<dbReference type="AlphaFoldDB" id="A0AA45US51"/>
<accession>A0AA45US51</accession>
<feature type="binding site" evidence="12">
    <location>
        <position position="473"/>
    </location>
    <ligand>
        <name>substrate</name>
    </ligand>
</feature>
<keyword evidence="6 16" id="KW-0106">Calcium</keyword>
<feature type="binding site" evidence="12">
    <location>
        <position position="384"/>
    </location>
    <ligand>
        <name>substrate</name>
    </ligand>
</feature>
<feature type="active site" description="Proton donor" evidence="11">
    <location>
        <position position="411"/>
    </location>
</feature>
<proteinExistence type="inferred from homology"/>
<gene>
    <name evidence="18" type="primary">tktA_2</name>
    <name evidence="18" type="ORF">ANAPC1_00236</name>
</gene>
<dbReference type="GO" id="GO:0006098">
    <property type="term" value="P:pentose-phosphate shunt"/>
    <property type="evidence" value="ECO:0007669"/>
    <property type="project" value="TreeGrafter"/>
</dbReference>
<feature type="binding site" evidence="12">
    <location>
        <position position="469"/>
    </location>
    <ligand>
        <name>substrate</name>
    </ligand>
</feature>
<dbReference type="PROSITE" id="PS00802">
    <property type="entry name" value="TRANSKETOLASE_2"/>
    <property type="match status" value="1"/>
</dbReference>
<protein>
    <recommendedName>
        <fullName evidence="3 10">Transketolase</fullName>
        <ecNumber evidence="3 10">2.2.1.1</ecNumber>
    </recommendedName>
</protein>
<feature type="binding site" evidence="13">
    <location>
        <begin position="124"/>
        <end position="126"/>
    </location>
    <ligand>
        <name>thiamine diphosphate</name>
        <dbReference type="ChEBI" id="CHEBI:58937"/>
    </ligand>
</feature>
<dbReference type="InterPro" id="IPR005474">
    <property type="entry name" value="Transketolase_N"/>
</dbReference>
<evidence type="ECO:0000256" key="1">
    <source>
        <dbReference type="ARBA" id="ARBA00007131"/>
    </source>
</evidence>
<keyword evidence="7 14" id="KW-0460">Magnesium</keyword>
<evidence type="ECO:0000256" key="12">
    <source>
        <dbReference type="PIRSR" id="PIRSR605478-2"/>
    </source>
</evidence>
<dbReference type="Proteomes" id="UP000078419">
    <property type="component" value="Unassembled WGS sequence"/>
</dbReference>
<feature type="binding site" evidence="12">
    <location>
        <position position="520"/>
    </location>
    <ligand>
        <name>substrate</name>
    </ligand>
</feature>
<comment type="similarity">
    <text evidence="1 16">Belongs to the transketolase family.</text>
</comment>
<comment type="cofactor">
    <cofactor evidence="14">
        <name>Mg(2+)</name>
        <dbReference type="ChEBI" id="CHEBI:18420"/>
    </cofactor>
    <text evidence="14">Binds 1 Mg(2+) ion per subunit. Can also utilize other divalent metal cations, such as Ca(2+), Mn(2+) and Co(2+).</text>
</comment>
<dbReference type="InterPro" id="IPR005478">
    <property type="entry name" value="Transketolase_bac-like"/>
</dbReference>
<keyword evidence="8 13" id="KW-0786">Thiamine pyrophosphate</keyword>
<feature type="site" description="Important for catalytic activity" evidence="15">
    <location>
        <position position="266"/>
    </location>
</feature>
<comment type="cofactor">
    <cofactor evidence="13">
        <name>thiamine diphosphate</name>
        <dbReference type="ChEBI" id="CHEBI:58937"/>
    </cofactor>
    <text evidence="13">Binds 1 thiamine pyrophosphate per subunit. During the reaction, the substrate forms a covalent intermediate with the cofactor.</text>
</comment>
<dbReference type="Gene3D" id="3.40.50.970">
    <property type="match status" value="2"/>
</dbReference>
<evidence type="ECO:0000256" key="8">
    <source>
        <dbReference type="ARBA" id="ARBA00023052"/>
    </source>
</evidence>
<feature type="binding site" evidence="13">
    <location>
        <position position="266"/>
    </location>
    <ligand>
        <name>thiamine diphosphate</name>
        <dbReference type="ChEBI" id="CHEBI:58937"/>
    </ligand>
</feature>
<comment type="caution">
    <text evidence="18">The sequence shown here is derived from an EMBL/GenBank/DDBJ whole genome shotgun (WGS) entry which is preliminary data.</text>
</comment>
<feature type="binding site" evidence="12">
    <location>
        <position position="461"/>
    </location>
    <ligand>
        <name>substrate</name>
    </ligand>
</feature>
<feature type="binding site" evidence="13">
    <location>
        <position position="77"/>
    </location>
    <ligand>
        <name>thiamine diphosphate</name>
        <dbReference type="ChEBI" id="CHEBI:58937"/>
    </ligand>
</feature>
<feature type="binding site" evidence="13">
    <location>
        <position position="437"/>
    </location>
    <ligand>
        <name>thiamine diphosphate</name>
        <dbReference type="ChEBI" id="CHEBI:58937"/>
    </ligand>
</feature>
<dbReference type="Pfam" id="PF02779">
    <property type="entry name" value="Transket_pyr"/>
    <property type="match status" value="1"/>
</dbReference>
<feature type="binding site" evidence="13">
    <location>
        <position position="192"/>
    </location>
    <ligand>
        <name>thiamine diphosphate</name>
        <dbReference type="ChEBI" id="CHEBI:58937"/>
    </ligand>
</feature>
<evidence type="ECO:0000256" key="13">
    <source>
        <dbReference type="PIRSR" id="PIRSR605478-3"/>
    </source>
</evidence>
<dbReference type="InterPro" id="IPR049557">
    <property type="entry name" value="Transketolase_CS"/>
</dbReference>
<evidence type="ECO:0000256" key="10">
    <source>
        <dbReference type="NCBIfam" id="TIGR00232"/>
    </source>
</evidence>
<dbReference type="InterPro" id="IPR005475">
    <property type="entry name" value="Transketolase-like_Pyr-bd"/>
</dbReference>
<dbReference type="InterPro" id="IPR033247">
    <property type="entry name" value="Transketolase_fam"/>
</dbReference>
<dbReference type="PROSITE" id="PS00801">
    <property type="entry name" value="TRANSKETOLASE_1"/>
    <property type="match status" value="1"/>
</dbReference>
<dbReference type="GO" id="GO:0005829">
    <property type="term" value="C:cytosol"/>
    <property type="evidence" value="ECO:0007669"/>
    <property type="project" value="TreeGrafter"/>
</dbReference>
<feature type="binding site" evidence="12">
    <location>
        <position position="37"/>
    </location>
    <ligand>
        <name>substrate</name>
    </ligand>
</feature>
<evidence type="ECO:0000256" key="14">
    <source>
        <dbReference type="PIRSR" id="PIRSR605478-4"/>
    </source>
</evidence>
<evidence type="ECO:0000256" key="16">
    <source>
        <dbReference type="RuleBase" id="RU004996"/>
    </source>
</evidence>
<dbReference type="RefSeq" id="WP_064669789.1">
    <property type="nucleotide sequence ID" value="NZ_FLLR01000006.1"/>
</dbReference>
<feature type="binding site" evidence="12">
    <location>
        <position position="266"/>
    </location>
    <ligand>
        <name>substrate</name>
    </ligand>
</feature>
<feature type="binding site" evidence="14">
    <location>
        <position position="162"/>
    </location>
    <ligand>
        <name>Mg(2+)</name>
        <dbReference type="ChEBI" id="CHEBI:18420"/>
    </ligand>
</feature>
<dbReference type="GO" id="GO:0046872">
    <property type="term" value="F:metal ion binding"/>
    <property type="evidence" value="ECO:0007669"/>
    <property type="project" value="UniProtKB-KW"/>
</dbReference>
<evidence type="ECO:0000313" key="18">
    <source>
        <dbReference type="EMBL" id="SBO13897.1"/>
    </source>
</evidence>
<dbReference type="InterPro" id="IPR029061">
    <property type="entry name" value="THDP-binding"/>
</dbReference>
<comment type="function">
    <text evidence="16">Catalyzes the transfer of a two-carbon ketol group from a ketose donor to an aldose acceptor, via a covalent intermediate with the cofactor thiamine pyrophosphate.</text>
</comment>
<feature type="domain" description="Transketolase-like pyrimidine-binding" evidence="17">
    <location>
        <begin position="354"/>
        <end position="526"/>
    </location>
</feature>
<evidence type="ECO:0000256" key="6">
    <source>
        <dbReference type="ARBA" id="ARBA00022837"/>
    </source>
</evidence>
<dbReference type="SUPFAM" id="SSF52518">
    <property type="entry name" value="Thiamin diphosphate-binding fold (THDP-binding)"/>
    <property type="match status" value="2"/>
</dbReference>
<reference evidence="19" key="1">
    <citation type="submission" date="2016-03" db="EMBL/GenBank/DDBJ databases">
        <authorList>
            <person name="Loux Valentin"/>
        </authorList>
    </citation>
    <scope>NUCLEOTIDE SEQUENCE [LARGE SCALE GENOMIC DNA]</scope>
    <source>
        <strain evidence="19">C1</strain>
    </source>
</reference>
<keyword evidence="4 16" id="KW-0808">Transferase</keyword>
<dbReference type="CDD" id="cd02012">
    <property type="entry name" value="TPP_TK"/>
    <property type="match status" value="1"/>
</dbReference>
<dbReference type="SMART" id="SM00861">
    <property type="entry name" value="Transket_pyr"/>
    <property type="match status" value="1"/>
</dbReference>
<feature type="binding site" evidence="13">
    <location>
        <position position="163"/>
    </location>
    <ligand>
        <name>thiamine diphosphate</name>
        <dbReference type="ChEBI" id="CHEBI:58937"/>
    </ligand>
</feature>
<evidence type="ECO:0000256" key="15">
    <source>
        <dbReference type="PIRSR" id="PIRSR605478-5"/>
    </source>
</evidence>
<name>A0AA45US51_ANAPH</name>
<feature type="binding site" evidence="14">
    <location>
        <position position="194"/>
    </location>
    <ligand>
        <name>Mg(2+)</name>
        <dbReference type="ChEBI" id="CHEBI:18420"/>
    </ligand>
</feature>
<dbReference type="PANTHER" id="PTHR43522">
    <property type="entry name" value="TRANSKETOLASE"/>
    <property type="match status" value="1"/>
</dbReference>
<dbReference type="GO" id="GO:0004802">
    <property type="term" value="F:transketolase activity"/>
    <property type="evidence" value="ECO:0007669"/>
    <property type="project" value="UniProtKB-UniRule"/>
</dbReference>
<comment type="catalytic activity">
    <reaction evidence="9 16">
        <text>D-sedoheptulose 7-phosphate + D-glyceraldehyde 3-phosphate = aldehydo-D-ribose 5-phosphate + D-xylulose 5-phosphate</text>
        <dbReference type="Rhea" id="RHEA:10508"/>
        <dbReference type="ChEBI" id="CHEBI:57483"/>
        <dbReference type="ChEBI" id="CHEBI:57737"/>
        <dbReference type="ChEBI" id="CHEBI:58273"/>
        <dbReference type="ChEBI" id="CHEBI:59776"/>
        <dbReference type="EC" id="2.2.1.1"/>
    </reaction>
</comment>
<feature type="binding site" evidence="12">
    <location>
        <position position="357"/>
    </location>
    <ligand>
        <name>substrate</name>
    </ligand>
</feature>
<dbReference type="Pfam" id="PF00456">
    <property type="entry name" value="Transketolase_N"/>
    <property type="match status" value="1"/>
</dbReference>
<dbReference type="Gene3D" id="3.40.50.920">
    <property type="match status" value="1"/>
</dbReference>
<evidence type="ECO:0000256" key="2">
    <source>
        <dbReference type="ARBA" id="ARBA00011738"/>
    </source>
</evidence>
<evidence type="ECO:0000313" key="19">
    <source>
        <dbReference type="Proteomes" id="UP000078419"/>
    </source>
</evidence>
<dbReference type="InterPro" id="IPR009014">
    <property type="entry name" value="Transketo_C/PFOR_II"/>
</dbReference>
<comment type="cofactor">
    <cofactor evidence="16">
        <name>Mg(2+)</name>
        <dbReference type="ChEBI" id="CHEBI:18420"/>
    </cofactor>
    <cofactor evidence="16">
        <name>Ca(2+)</name>
        <dbReference type="ChEBI" id="CHEBI:29108"/>
    </cofactor>
    <cofactor evidence="16">
        <name>Mn(2+)</name>
        <dbReference type="ChEBI" id="CHEBI:29035"/>
    </cofactor>
    <cofactor evidence="16">
        <name>Co(2+)</name>
        <dbReference type="ChEBI" id="CHEBI:48828"/>
    </cofactor>
    <text evidence="16">Binds 1 Mg(2+) ion per subunit. Can also utilize other divalent metal cations, such as Ca(2+), Mn(2+) and Co(2+).</text>
</comment>
<dbReference type="EMBL" id="FLLR01000006">
    <property type="protein sequence ID" value="SBO13897.1"/>
    <property type="molecule type" value="Genomic_DNA"/>
</dbReference>
<feature type="binding site" evidence="14">
    <location>
        <position position="192"/>
    </location>
    <ligand>
        <name>Mg(2+)</name>
        <dbReference type="ChEBI" id="CHEBI:18420"/>
    </ligand>
</feature>
<evidence type="ECO:0000256" key="7">
    <source>
        <dbReference type="ARBA" id="ARBA00022842"/>
    </source>
</evidence>